<comment type="caution">
    <text evidence="6">The sequence shown here is derived from an EMBL/GenBank/DDBJ whole genome shotgun (WGS) entry which is preliminary data.</text>
</comment>
<evidence type="ECO:0000313" key="6">
    <source>
        <dbReference type="EMBL" id="PIT86346.1"/>
    </source>
</evidence>
<dbReference type="SUPFAM" id="SSF56601">
    <property type="entry name" value="beta-lactamase/transpeptidase-like"/>
    <property type="match status" value="1"/>
</dbReference>
<organism evidence="6 7">
    <name type="scientific">Candidatus Magasanikbacteria bacterium CG10_big_fil_rev_8_21_14_0_10_43_6</name>
    <dbReference type="NCBI Taxonomy" id="1974650"/>
    <lineage>
        <taxon>Bacteria</taxon>
        <taxon>Candidatus Magasanikiibacteriota</taxon>
    </lineage>
</organism>
<evidence type="ECO:0000256" key="2">
    <source>
        <dbReference type="ARBA" id="ARBA00023136"/>
    </source>
</evidence>
<evidence type="ECO:0000259" key="4">
    <source>
        <dbReference type="Pfam" id="PF00905"/>
    </source>
</evidence>
<dbReference type="EMBL" id="PFBZ01000158">
    <property type="protein sequence ID" value="PIT86346.1"/>
    <property type="molecule type" value="Genomic_DNA"/>
</dbReference>
<keyword evidence="3" id="KW-0812">Transmembrane</keyword>
<reference evidence="7" key="1">
    <citation type="submission" date="2017-09" db="EMBL/GenBank/DDBJ databases">
        <title>Depth-based differentiation of microbial function through sediment-hosted aquifers and enrichment of novel symbionts in the deep terrestrial subsurface.</title>
        <authorList>
            <person name="Probst A.J."/>
            <person name="Ladd B."/>
            <person name="Jarett J.K."/>
            <person name="Geller-Mcgrath D.E."/>
            <person name="Sieber C.M.K."/>
            <person name="Emerson J.B."/>
            <person name="Anantharaman K."/>
            <person name="Thomas B.C."/>
            <person name="Malmstrom R."/>
            <person name="Stieglmeier M."/>
            <person name="Klingl A."/>
            <person name="Woyke T."/>
            <person name="Ryan C.M."/>
            <person name="Banfield J.F."/>
        </authorList>
    </citation>
    <scope>NUCLEOTIDE SEQUENCE [LARGE SCALE GENOMIC DNA]</scope>
</reference>
<dbReference type="GO" id="GO:0008658">
    <property type="term" value="F:penicillin binding"/>
    <property type="evidence" value="ECO:0007669"/>
    <property type="project" value="InterPro"/>
</dbReference>
<evidence type="ECO:0008006" key="8">
    <source>
        <dbReference type="Google" id="ProtNLM"/>
    </source>
</evidence>
<dbReference type="Pfam" id="PF00905">
    <property type="entry name" value="Transpeptidase"/>
    <property type="match status" value="1"/>
</dbReference>
<keyword evidence="2 3" id="KW-0472">Membrane</keyword>
<dbReference type="InterPro" id="IPR001460">
    <property type="entry name" value="PCN-bd_Tpept"/>
</dbReference>
<proteinExistence type="predicted"/>
<evidence type="ECO:0000256" key="1">
    <source>
        <dbReference type="ARBA" id="ARBA00004370"/>
    </source>
</evidence>
<dbReference type="Gene3D" id="3.30.450.330">
    <property type="match status" value="1"/>
</dbReference>
<dbReference type="PANTHER" id="PTHR30627:SF1">
    <property type="entry name" value="PEPTIDOGLYCAN D,D-TRANSPEPTIDASE FTSI"/>
    <property type="match status" value="1"/>
</dbReference>
<evidence type="ECO:0000259" key="5">
    <source>
        <dbReference type="Pfam" id="PF03717"/>
    </source>
</evidence>
<dbReference type="SUPFAM" id="SSF56519">
    <property type="entry name" value="Penicillin binding protein dimerisation domain"/>
    <property type="match status" value="1"/>
</dbReference>
<dbReference type="InterPro" id="IPR036138">
    <property type="entry name" value="PBP_dimer_sf"/>
</dbReference>
<protein>
    <recommendedName>
        <fullName evidence="8">Penicillin-binding protein 2</fullName>
    </recommendedName>
</protein>
<evidence type="ECO:0000313" key="7">
    <source>
        <dbReference type="Proteomes" id="UP000229362"/>
    </source>
</evidence>
<accession>A0A2M6W0N1</accession>
<dbReference type="InterPro" id="IPR005311">
    <property type="entry name" value="PBP_dimer"/>
</dbReference>
<keyword evidence="3" id="KW-1133">Transmembrane helix</keyword>
<feature type="domain" description="Penicillin-binding protein transpeptidase" evidence="4">
    <location>
        <begin position="274"/>
        <end position="582"/>
    </location>
</feature>
<dbReference type="InterPro" id="IPR050515">
    <property type="entry name" value="Beta-lactam/transpept"/>
</dbReference>
<dbReference type="AlphaFoldDB" id="A0A2M6W0N1"/>
<dbReference type="Gene3D" id="3.40.710.10">
    <property type="entry name" value="DD-peptidase/beta-lactamase superfamily"/>
    <property type="match status" value="1"/>
</dbReference>
<feature type="domain" description="Penicillin-binding protein dimerisation" evidence="5">
    <location>
        <begin position="71"/>
        <end position="226"/>
    </location>
</feature>
<comment type="subcellular location">
    <subcellularLocation>
        <location evidence="1">Membrane</location>
    </subcellularLocation>
</comment>
<evidence type="ECO:0000256" key="3">
    <source>
        <dbReference type="SAM" id="Phobius"/>
    </source>
</evidence>
<dbReference type="Pfam" id="PF03717">
    <property type="entry name" value="PBP_dimer"/>
    <property type="match status" value="1"/>
</dbReference>
<name>A0A2M6W0N1_9BACT</name>
<sequence>MRRQRQWSKKKQVIRATHEANQDARLRMASFGFLGIAVIIILRLFALMVIQHDVYAQLAQGSHELLAQLFPRRGSIYIQDVRSGERFPFAINRDVFTMYADTREIENDEVAESIAEEVAALFEYDEEKKLQLFIKLNKPNDPYEPIERKLEESFVEMVTEKEIPGIHFTREQERFYPEKNLAAQVVGFVGKNETGSDTGRYGIEGYWQDELAGSSGFFEGIRSAKGYSIPLAGKVFEQARDGVDLTLTIDRTLQYKACERLRVGLAEYGASSASLIIMDPKTGAIRAMCSLPDFDPNLYSKVESIEQYNNTTIFTPYEPGSIFKPIAMAAAINEELLTPNSIFYDSGSKEGLCRTPIRNANVKIYKDQTMTGVLENSINTGMVYVAEQLGKKKFRHYVELFGFGTKEGLELNSEISGTIDTLSLNKGDDIDCYAATASFGQGITATPIQMTTAFSALANGGVLMKPYIVDEIHYPDGKVEKIRPVEIRSVVTPRTAALVSGMLVNVVDSGHAGLAKVAGYYVAGKTGTAQIAGPGGYTEETNHSFVGYAPVDDPTFVMIVKFEKPQRAFSATTAAPVFGDIAKFLLQYYGVPPSR</sequence>
<dbReference type="GO" id="GO:0071555">
    <property type="term" value="P:cell wall organization"/>
    <property type="evidence" value="ECO:0007669"/>
    <property type="project" value="TreeGrafter"/>
</dbReference>
<dbReference type="PANTHER" id="PTHR30627">
    <property type="entry name" value="PEPTIDOGLYCAN D,D-TRANSPEPTIDASE"/>
    <property type="match status" value="1"/>
</dbReference>
<dbReference type="GO" id="GO:0005886">
    <property type="term" value="C:plasma membrane"/>
    <property type="evidence" value="ECO:0007669"/>
    <property type="project" value="TreeGrafter"/>
</dbReference>
<feature type="transmembrane region" description="Helical" evidence="3">
    <location>
        <begin position="31"/>
        <end position="50"/>
    </location>
</feature>
<gene>
    <name evidence="6" type="ORF">COU33_03680</name>
</gene>
<dbReference type="InterPro" id="IPR012338">
    <property type="entry name" value="Beta-lactam/transpept-like"/>
</dbReference>
<dbReference type="Proteomes" id="UP000229362">
    <property type="component" value="Unassembled WGS sequence"/>
</dbReference>
<dbReference type="Gene3D" id="3.90.1310.10">
    <property type="entry name" value="Penicillin-binding protein 2a (Domain 2)"/>
    <property type="match status" value="1"/>
</dbReference>